<evidence type="ECO:0000256" key="4">
    <source>
        <dbReference type="SAM" id="MobiDB-lite"/>
    </source>
</evidence>
<dbReference type="PANTHER" id="PTHR24171:SF8">
    <property type="entry name" value="BRCA1-ASSOCIATED RING DOMAIN PROTEIN 1"/>
    <property type="match status" value="1"/>
</dbReference>
<keyword evidence="1" id="KW-0677">Repeat</keyword>
<dbReference type="Proteomes" id="UP000254834">
    <property type="component" value="Chromosome"/>
</dbReference>
<reference evidence="5 6" key="1">
    <citation type="submission" date="2017-12" db="EMBL/GenBank/DDBJ databases">
        <title>Chromulinavorax destructans is a abundant pathogen of dominant heterotrophic picoflagllates.</title>
        <authorList>
            <person name="Deeg C.M."/>
            <person name="Zimmer M."/>
            <person name="Suttle C.A."/>
        </authorList>
    </citation>
    <scope>NUCLEOTIDE SEQUENCE [LARGE SCALE GENOMIC DNA]</scope>
    <source>
        <strain evidence="5 6">SeV1</strain>
    </source>
</reference>
<evidence type="ECO:0000313" key="6">
    <source>
        <dbReference type="Proteomes" id="UP000254834"/>
    </source>
</evidence>
<evidence type="ECO:0000256" key="2">
    <source>
        <dbReference type="ARBA" id="ARBA00023043"/>
    </source>
</evidence>
<dbReference type="PROSITE" id="PS50088">
    <property type="entry name" value="ANK_REPEAT"/>
    <property type="match status" value="2"/>
</dbReference>
<dbReference type="SUPFAM" id="SSF48403">
    <property type="entry name" value="Ankyrin repeat"/>
    <property type="match status" value="1"/>
</dbReference>
<protein>
    <submittedName>
        <fullName evidence="5">Uncharacterized protein</fullName>
    </submittedName>
</protein>
<dbReference type="InterPro" id="IPR036770">
    <property type="entry name" value="Ankyrin_rpt-contain_sf"/>
</dbReference>
<evidence type="ECO:0000313" key="5">
    <source>
        <dbReference type="EMBL" id="AXK61020.1"/>
    </source>
</evidence>
<dbReference type="InterPro" id="IPR002110">
    <property type="entry name" value="Ankyrin_rpt"/>
</dbReference>
<evidence type="ECO:0000256" key="1">
    <source>
        <dbReference type="ARBA" id="ARBA00022737"/>
    </source>
</evidence>
<dbReference type="AlphaFoldDB" id="A0A345ZCK3"/>
<feature type="repeat" description="ANK" evidence="3">
    <location>
        <begin position="281"/>
        <end position="313"/>
    </location>
</feature>
<dbReference type="OrthoDB" id="5657095at2"/>
<dbReference type="GO" id="GO:0004842">
    <property type="term" value="F:ubiquitin-protein transferase activity"/>
    <property type="evidence" value="ECO:0007669"/>
    <property type="project" value="TreeGrafter"/>
</dbReference>
<dbReference type="EMBL" id="CP025544">
    <property type="protein sequence ID" value="AXK61020.1"/>
    <property type="molecule type" value="Genomic_DNA"/>
</dbReference>
<feature type="region of interest" description="Disordered" evidence="4">
    <location>
        <begin position="372"/>
        <end position="392"/>
    </location>
</feature>
<dbReference type="SMART" id="SM00248">
    <property type="entry name" value="ANK"/>
    <property type="match status" value="6"/>
</dbReference>
<feature type="repeat" description="ANK" evidence="3">
    <location>
        <begin position="215"/>
        <end position="247"/>
    </location>
</feature>
<dbReference type="KEGG" id="cdes:C0J27_04785"/>
<gene>
    <name evidence="5" type="ORF">C0J27_04785</name>
</gene>
<proteinExistence type="predicted"/>
<feature type="compositionally biased region" description="Polar residues" evidence="4">
    <location>
        <begin position="383"/>
        <end position="392"/>
    </location>
</feature>
<evidence type="ECO:0000256" key="3">
    <source>
        <dbReference type="PROSITE-ProRule" id="PRU00023"/>
    </source>
</evidence>
<dbReference type="PANTHER" id="PTHR24171">
    <property type="entry name" value="ANKYRIN REPEAT DOMAIN-CONTAINING PROTEIN 39-RELATED"/>
    <property type="match status" value="1"/>
</dbReference>
<dbReference type="Pfam" id="PF12796">
    <property type="entry name" value="Ank_2"/>
    <property type="match status" value="1"/>
</dbReference>
<accession>A0A345ZCK3</accession>
<dbReference type="PROSITE" id="PS50297">
    <property type="entry name" value="ANK_REP_REGION"/>
    <property type="match status" value="2"/>
</dbReference>
<keyword evidence="6" id="KW-1185">Reference proteome</keyword>
<name>A0A345ZCK3_9BACT</name>
<keyword evidence="2 3" id="KW-0040">ANK repeat</keyword>
<organism evidence="5 6">
    <name type="scientific">Candidatus Chromulinivorax destructor</name>
    <dbReference type="NCBI Taxonomy" id="2066483"/>
    <lineage>
        <taxon>Bacteria</taxon>
        <taxon>Candidatus Babelota</taxon>
        <taxon>Candidatus Babeliae</taxon>
        <taxon>Candidatus Babeliales</taxon>
        <taxon>Candidatus Chromulinivoraceae</taxon>
        <taxon>Candidatus Chromulinivorax</taxon>
    </lineage>
</organism>
<dbReference type="RefSeq" id="WP_115586035.1">
    <property type="nucleotide sequence ID" value="NZ_CP025544.1"/>
</dbReference>
<dbReference type="PRINTS" id="PR01415">
    <property type="entry name" value="ANKYRIN"/>
</dbReference>
<sequence length="392" mass="43924">MNYLFKKYRTLILVILAQTASLHLSEDTSQLIDADEIAGYVNLHPALEQGLTILREHNTTIPTLATIFATHLKNKQEHEDECDFVDRFDAAIQTAQALIARTIHPLFMQTLSDAIENKNNTTDTNPVCIYVKNHHAGWMKFITEEWKHEEFELLISAITSNALPVVKTLLALDINKNSIHEKVYIPVHVAVQHNRVSIISMLLEQQFDGNSQNYLGETPLVIAASNEDSEAMQILLKAGVNPDIMSDNKETALSESINKNNINGVKHLIKAKADLSIRHGYNYTALHIATLQNRPEIIQLLLQAGADVNAQCQYNNTALNFAIQYENPRIIQLFLDAQADLEIKSLQGSTPLSLARNTSIAPMLTAAIEKKRKAEELPEDTNTKQSRTALYI</sequence>
<dbReference type="Gene3D" id="1.25.40.20">
    <property type="entry name" value="Ankyrin repeat-containing domain"/>
    <property type="match status" value="2"/>
</dbReference>
<dbReference type="GO" id="GO:0085020">
    <property type="term" value="P:protein K6-linked ubiquitination"/>
    <property type="evidence" value="ECO:0007669"/>
    <property type="project" value="TreeGrafter"/>
</dbReference>